<evidence type="ECO:0000256" key="1">
    <source>
        <dbReference type="ARBA" id="ARBA00023224"/>
    </source>
</evidence>
<dbReference type="GO" id="GO:0007165">
    <property type="term" value="P:signal transduction"/>
    <property type="evidence" value="ECO:0007669"/>
    <property type="project" value="UniProtKB-KW"/>
</dbReference>
<accession>A0A162RYS0</accession>
<keyword evidence="5" id="KW-1133">Transmembrane helix</keyword>
<dbReference type="AlphaFoldDB" id="A0A162RYS0"/>
<keyword evidence="4" id="KW-0175">Coiled coil</keyword>
<comment type="similarity">
    <text evidence="2">Belongs to the methyl-accepting chemotaxis (MCP) protein family.</text>
</comment>
<dbReference type="PANTHER" id="PTHR32089:SF112">
    <property type="entry name" value="LYSOZYME-LIKE PROTEIN-RELATED"/>
    <property type="match status" value="1"/>
</dbReference>
<evidence type="ECO:0000256" key="2">
    <source>
        <dbReference type="ARBA" id="ARBA00029447"/>
    </source>
</evidence>
<evidence type="ECO:0000256" key="4">
    <source>
        <dbReference type="SAM" id="Coils"/>
    </source>
</evidence>
<dbReference type="EMBL" id="LWAE01000005">
    <property type="protein sequence ID" value="KZL90559.1"/>
    <property type="molecule type" value="Genomic_DNA"/>
</dbReference>
<dbReference type="PROSITE" id="PS50885">
    <property type="entry name" value="HAMP"/>
    <property type="match status" value="1"/>
</dbReference>
<feature type="coiled-coil region" evidence="4">
    <location>
        <begin position="583"/>
        <end position="610"/>
    </location>
</feature>
<gene>
    <name evidence="8" type="primary">mcpA_6</name>
    <name evidence="8" type="ORF">CLMAG_43310</name>
</gene>
<dbReference type="PATRIC" id="fig|1121326.3.peg.4394"/>
<feature type="transmembrane region" description="Helical" evidence="5">
    <location>
        <begin position="289"/>
        <end position="311"/>
    </location>
</feature>
<dbReference type="InterPro" id="IPR003660">
    <property type="entry name" value="HAMP_dom"/>
</dbReference>
<dbReference type="SMART" id="SM00304">
    <property type="entry name" value="HAMP"/>
    <property type="match status" value="1"/>
</dbReference>
<keyword evidence="5" id="KW-0472">Membrane</keyword>
<dbReference type="OrthoDB" id="9760371at2"/>
<evidence type="ECO:0000313" key="8">
    <source>
        <dbReference type="EMBL" id="KZL90559.1"/>
    </source>
</evidence>
<dbReference type="InterPro" id="IPR007892">
    <property type="entry name" value="CHASE4"/>
</dbReference>
<keyword evidence="9" id="KW-1185">Reference proteome</keyword>
<feature type="domain" description="HAMP" evidence="7">
    <location>
        <begin position="308"/>
        <end position="367"/>
    </location>
</feature>
<dbReference type="Pfam" id="PF00015">
    <property type="entry name" value="MCPsignal"/>
    <property type="match status" value="1"/>
</dbReference>
<dbReference type="InterPro" id="IPR004089">
    <property type="entry name" value="MCPsignal_dom"/>
</dbReference>
<dbReference type="CDD" id="cd06225">
    <property type="entry name" value="HAMP"/>
    <property type="match status" value="1"/>
</dbReference>
<evidence type="ECO:0000256" key="5">
    <source>
        <dbReference type="SAM" id="Phobius"/>
    </source>
</evidence>
<proteinExistence type="inferred from homology"/>
<dbReference type="Gene3D" id="1.10.287.950">
    <property type="entry name" value="Methyl-accepting chemotaxis protein"/>
    <property type="match status" value="1"/>
</dbReference>
<dbReference type="GO" id="GO:0016020">
    <property type="term" value="C:membrane"/>
    <property type="evidence" value="ECO:0007669"/>
    <property type="project" value="InterPro"/>
</dbReference>
<dbReference type="PROSITE" id="PS50111">
    <property type="entry name" value="CHEMOTAXIS_TRANSDUC_2"/>
    <property type="match status" value="1"/>
</dbReference>
<keyword evidence="5" id="KW-0812">Transmembrane</keyword>
<comment type="caution">
    <text evidence="8">The sequence shown here is derived from an EMBL/GenBank/DDBJ whole genome shotgun (WGS) entry which is preliminary data.</text>
</comment>
<reference evidence="8 9" key="1">
    <citation type="submission" date="2016-04" db="EMBL/GenBank/DDBJ databases">
        <title>Genome sequence of Clostridium magnum DSM 2767.</title>
        <authorList>
            <person name="Poehlein A."/>
            <person name="Uhlig R."/>
            <person name="Fischer R."/>
            <person name="Bahl H."/>
            <person name="Daniel R."/>
        </authorList>
    </citation>
    <scope>NUCLEOTIDE SEQUENCE [LARGE SCALE GENOMIC DNA]</scope>
    <source>
        <strain evidence="8 9">DSM 2767</strain>
    </source>
</reference>
<protein>
    <submittedName>
        <fullName evidence="8">Methyl-accepting chemotaxis protein McpA</fullName>
    </submittedName>
</protein>
<dbReference type="Gene3D" id="6.10.340.10">
    <property type="match status" value="1"/>
</dbReference>
<dbReference type="Pfam" id="PF05228">
    <property type="entry name" value="CHASE4"/>
    <property type="match status" value="1"/>
</dbReference>
<evidence type="ECO:0000259" key="6">
    <source>
        <dbReference type="PROSITE" id="PS50111"/>
    </source>
</evidence>
<dbReference type="RefSeq" id="WP_066626853.1">
    <property type="nucleotide sequence ID" value="NZ_FQXL01000011.1"/>
</dbReference>
<dbReference type="STRING" id="1121326.CLMAG_43310"/>
<evidence type="ECO:0000256" key="3">
    <source>
        <dbReference type="PROSITE-ProRule" id="PRU00284"/>
    </source>
</evidence>
<feature type="domain" description="Methyl-accepting transducer" evidence="6">
    <location>
        <begin position="386"/>
        <end position="657"/>
    </location>
</feature>
<dbReference type="SMART" id="SM00283">
    <property type="entry name" value="MA"/>
    <property type="match status" value="1"/>
</dbReference>
<evidence type="ECO:0000313" key="9">
    <source>
        <dbReference type="Proteomes" id="UP000076603"/>
    </source>
</evidence>
<keyword evidence="1 3" id="KW-0807">Transducer</keyword>
<name>A0A162RYS0_9CLOT</name>
<dbReference type="PANTHER" id="PTHR32089">
    <property type="entry name" value="METHYL-ACCEPTING CHEMOTAXIS PROTEIN MCPB"/>
    <property type="match status" value="1"/>
</dbReference>
<dbReference type="Proteomes" id="UP000076603">
    <property type="component" value="Unassembled WGS sequence"/>
</dbReference>
<sequence length="672" mass="74113">MKLKSKLLVSLIVLIIFPLVIGIGITYYNIRNNISSIDEKKAYDNINNVNNYMNFIVNNHTQAYGGYTLWSDFYDAINEKNTEWISDNVFSTVKEDTSSEAVIVINSDGSVLSEINSPSEWKSINFKNFRLLKKFTNNVPCVSGLEMTSDGLYIVSIAKVVKSDDVSFSNYNGYVLYSRKIKNSANADDKLKKGLMDLGKDVTGVEITLKLDNGSEISTSKNNMTVNYKSSDFKGDEIKLSKKTEGNVLDIQTQKVLTDASNKPIGVLSVETKSTAGIIALNELAKNSIVLILILIFSVIIVSLVIIYTGLKPLNIMINQFNRIAEGDLTANDEGNVLEGYSKKKDEIGEFSRAFHIMKSSIRNMILNINKSVAIVADTSNVLSDIAKNTNKVANETTITIDSMAQEVNKQSNYATSILEMMENTQAHINKGTNELAVAIKSISNARNIVNNSNQSMKDATNYVQIMSESLDKSSEYITKLKNHSSEIGSIVNAIRGITDQTNLLALNASIEAARAGEYGKGFAVVADEIKKLSEESSNETKRIEQLVGDIQSETNLTVQTMENNLSAFNKQVQLIKSGESGLFNAVENINKTEENSRQLENILNVIKNHIADTFVNIKKITDSINDSAKDSEQLSAASEEQLSIINELAKSAEDLSGLAENLEDEINKFKI</sequence>
<dbReference type="SUPFAM" id="SSF58104">
    <property type="entry name" value="Methyl-accepting chemotaxis protein (MCP) signaling domain"/>
    <property type="match status" value="1"/>
</dbReference>
<organism evidence="8 9">
    <name type="scientific">Clostridium magnum DSM 2767</name>
    <dbReference type="NCBI Taxonomy" id="1121326"/>
    <lineage>
        <taxon>Bacteria</taxon>
        <taxon>Bacillati</taxon>
        <taxon>Bacillota</taxon>
        <taxon>Clostridia</taxon>
        <taxon>Eubacteriales</taxon>
        <taxon>Clostridiaceae</taxon>
        <taxon>Clostridium</taxon>
    </lineage>
</organism>
<evidence type="ECO:0000259" key="7">
    <source>
        <dbReference type="PROSITE" id="PS50885"/>
    </source>
</evidence>